<evidence type="ECO:0000256" key="1">
    <source>
        <dbReference type="SAM" id="Phobius"/>
    </source>
</evidence>
<name>A0A1R3V017_9HYPH</name>
<keyword evidence="3" id="KW-1185">Reference proteome</keyword>
<dbReference type="Pfam" id="PF04964">
    <property type="entry name" value="Flp_Fap"/>
    <property type="match status" value="1"/>
</dbReference>
<keyword evidence="1" id="KW-0472">Membrane</keyword>
<evidence type="ECO:0000313" key="2">
    <source>
        <dbReference type="EMBL" id="SIT53218.1"/>
    </source>
</evidence>
<organism evidence="2 3">
    <name type="scientific">Mesorhizobium prunaredense</name>
    <dbReference type="NCBI Taxonomy" id="1631249"/>
    <lineage>
        <taxon>Bacteria</taxon>
        <taxon>Pseudomonadati</taxon>
        <taxon>Pseudomonadota</taxon>
        <taxon>Alphaproteobacteria</taxon>
        <taxon>Hyphomicrobiales</taxon>
        <taxon>Phyllobacteriaceae</taxon>
        <taxon>Mesorhizobium</taxon>
    </lineage>
</organism>
<reference evidence="3" key="1">
    <citation type="submission" date="2017-01" db="EMBL/GenBank/DDBJ databases">
        <authorList>
            <person name="Brunel B."/>
        </authorList>
    </citation>
    <scope>NUCLEOTIDE SEQUENCE [LARGE SCALE GENOMIC DNA]</scope>
</reference>
<accession>A0A1R3V017</accession>
<protein>
    <submittedName>
        <fullName evidence="2">PilA</fullName>
    </submittedName>
</protein>
<dbReference type="EMBL" id="FTPD01000003">
    <property type="protein sequence ID" value="SIT53218.1"/>
    <property type="molecule type" value="Genomic_DNA"/>
</dbReference>
<sequence length="59" mass="6373">MKTLLQRFWEDKTGATAVEYGLIVAVLSLTIVGGVGKAADAITWLFSDNSSRLVNAFAR</sequence>
<dbReference type="Proteomes" id="UP000188388">
    <property type="component" value="Unassembled WGS sequence"/>
</dbReference>
<dbReference type="AlphaFoldDB" id="A0A1R3V017"/>
<dbReference type="InterPro" id="IPR007047">
    <property type="entry name" value="Flp_Fap"/>
</dbReference>
<dbReference type="STRING" id="1631249.BQ8794_110024"/>
<gene>
    <name evidence="2" type="ORF">BQ8794_110024</name>
</gene>
<keyword evidence="1" id="KW-0812">Transmembrane</keyword>
<proteinExistence type="predicted"/>
<evidence type="ECO:0000313" key="3">
    <source>
        <dbReference type="Proteomes" id="UP000188388"/>
    </source>
</evidence>
<feature type="transmembrane region" description="Helical" evidence="1">
    <location>
        <begin position="20"/>
        <end position="46"/>
    </location>
</feature>
<dbReference type="RefSeq" id="WP_143744444.1">
    <property type="nucleotide sequence ID" value="NZ_FTPD01000003.1"/>
</dbReference>
<keyword evidence="1" id="KW-1133">Transmembrane helix</keyword>